<gene>
    <name evidence="5" type="ORF">Ctob_001528</name>
</gene>
<dbReference type="InterPro" id="IPR019347">
    <property type="entry name" value="Axonemal_dynein_light_chain"/>
</dbReference>
<dbReference type="PANTHER" id="PTHR34894">
    <property type="entry name" value="SAM-DEPENDENT METHYLTRANSFERASE RSMI, CONSERVED SITE"/>
    <property type="match status" value="1"/>
</dbReference>
<feature type="region of interest" description="Disordered" evidence="3">
    <location>
        <begin position="538"/>
        <end position="586"/>
    </location>
</feature>
<evidence type="ECO:0000256" key="2">
    <source>
        <dbReference type="ARBA" id="ARBA00023054"/>
    </source>
</evidence>
<keyword evidence="1" id="KW-0106">Calcium</keyword>
<dbReference type="Pfam" id="PF10211">
    <property type="entry name" value="Ax_dynein_light"/>
    <property type="match status" value="1"/>
</dbReference>
<accession>A0A0M0J4F2</accession>
<dbReference type="GO" id="GO:0005509">
    <property type="term" value="F:calcium ion binding"/>
    <property type="evidence" value="ECO:0007669"/>
    <property type="project" value="InterPro"/>
</dbReference>
<evidence type="ECO:0000256" key="3">
    <source>
        <dbReference type="SAM" id="MobiDB-lite"/>
    </source>
</evidence>
<evidence type="ECO:0000313" key="5">
    <source>
        <dbReference type="EMBL" id="KOO21456.1"/>
    </source>
</evidence>
<sequence length="1181" mass="126309">MVLINTPTSLPPLLDDMRMLPGESSLAKLHYPPVPTHRQVSSYKQSERPRAPDPQTQKPIVYPGGRVIWKETESSGSASGGASPATRPQLDLQSVRHVATPDMAELLGEQRLPHSMSNPPRVPPAPSAMILQIAGLDPSASIDSLRLRSEDSPGSWPRSRPSTPGALGLPPGLLAESRGSPGAALARAKESNPSSREQVIRLEAQLKQQLAAASHSLGDQMVAWDAAFAEVARQVRVTCAERGELLDTIRSRYDDWIARLLLAVAEMHSRSALKTQSDVEEKATQEERLQELLLANRSMAQKMQVLRRELEWNRKAAVVKSEFDSRSILKTSQVMKTAMVSMAMMKMPSKSGKGADALLQGGDTGLSSSEHKLEQLELMLKGLKDELTAKQVGSLLRVALDDPPKEIAEAWREELLAALIEWLPASMQYVLGADLLASFSGEGIGHVIQHMAADTHGAEALLHMQEISTSHLTGAELGAVLRKAKTLFMGDASAEERLQTMHAMLESLKAEELKAILECYVERYGVRGGEMQAREAGMAGGARDGAREPPTPEGARDGAFDMAPIKRKDGSTRATIGSRRQVRQQTHKEIGEIGAADGSYLLASPSLAASPAPVEVPEEDESDGAVQEGGSSGVQHQLGGGASMAEMLRRKMTYTTLLSTAELLRVVGGSLAMKVDSDGASRRSERPRMCVRDELWRYLATRHGRRTDAVQALHNLAATLMEVAKQPRYAMPYRVHAFRSLTGIATDSGGCWPPPQADFCVLCLHALFPAWGRQQRTQIEVALSAEKMSVSTVQVLEALKFLVRDTVLLNKLSARVKAAATEGGAGSPNGKMDLPLVPGMSSASVDLDWFLTVMMQVWEDAQIGISKQLQSIFLEADDNGDGILQLDEFIQMIKVRKPNVTEGEAFKLYDEALALSEQMLGYETDAILAEAFIRTAIAHNLFADIASKLRSAADSVYEPPPGWSGGAGAVPFGAASPGGLATSSPGGLAGSPGGRAMSPTGSPPPRTPVGVPITQRLKGGSVNSLLAASVSSPLLTPQMRKSPNFRAAPLPKIGDAAATEAKGAGVPPREPPAARATAVRLKWIHRDCGSYGESLRLESVELVEALLEQAQPASRVSIEAAALLASIAAPSLAAADLVVTATVPLRLCESERGVLLPLTPSLAQCQVAAGDDLAFDLAPER</sequence>
<evidence type="ECO:0000313" key="6">
    <source>
        <dbReference type="Proteomes" id="UP000037460"/>
    </source>
</evidence>
<dbReference type="PROSITE" id="PS00018">
    <property type="entry name" value="EF_HAND_1"/>
    <property type="match status" value="1"/>
</dbReference>
<dbReference type="InterPro" id="IPR002048">
    <property type="entry name" value="EF_hand_dom"/>
</dbReference>
<organism evidence="5 6">
    <name type="scientific">Chrysochromulina tobinii</name>
    <dbReference type="NCBI Taxonomy" id="1460289"/>
    <lineage>
        <taxon>Eukaryota</taxon>
        <taxon>Haptista</taxon>
        <taxon>Haptophyta</taxon>
        <taxon>Prymnesiophyceae</taxon>
        <taxon>Prymnesiales</taxon>
        <taxon>Chrysochromulinaceae</taxon>
        <taxon>Chrysochromulina</taxon>
    </lineage>
</organism>
<reference evidence="6" key="1">
    <citation type="journal article" date="2015" name="PLoS Genet.">
        <title>Genome Sequence and Transcriptome Analyses of Chrysochromulina tobin: Metabolic Tools for Enhanced Algal Fitness in the Prominent Order Prymnesiales (Haptophyceae).</title>
        <authorList>
            <person name="Hovde B.T."/>
            <person name="Deodato C.R."/>
            <person name="Hunsperger H.M."/>
            <person name="Ryken S.A."/>
            <person name="Yost W."/>
            <person name="Jha R.K."/>
            <person name="Patterson J."/>
            <person name="Monnat R.J. Jr."/>
            <person name="Barlow S.B."/>
            <person name="Starkenburg S.R."/>
            <person name="Cattolico R.A."/>
        </authorList>
    </citation>
    <scope>NUCLEOTIDE SEQUENCE</scope>
    <source>
        <strain evidence="6">CCMP291</strain>
    </source>
</reference>
<dbReference type="PROSITE" id="PS50222">
    <property type="entry name" value="EF_HAND_2"/>
    <property type="match status" value="1"/>
</dbReference>
<protein>
    <recommendedName>
        <fullName evidence="4">EF-hand domain-containing protein</fullName>
    </recommendedName>
</protein>
<feature type="region of interest" description="Disordered" evidence="3">
    <location>
        <begin position="608"/>
        <end position="638"/>
    </location>
</feature>
<dbReference type="OrthoDB" id="194918at2759"/>
<dbReference type="SUPFAM" id="SSF47473">
    <property type="entry name" value="EF-hand"/>
    <property type="match status" value="1"/>
</dbReference>
<proteinExistence type="predicted"/>
<feature type="domain" description="EF-hand" evidence="4">
    <location>
        <begin position="864"/>
        <end position="899"/>
    </location>
</feature>
<evidence type="ECO:0000256" key="1">
    <source>
        <dbReference type="ARBA" id="ARBA00022837"/>
    </source>
</evidence>
<feature type="region of interest" description="Disordered" evidence="3">
    <location>
        <begin position="980"/>
        <end position="1006"/>
    </location>
</feature>
<feature type="region of interest" description="Disordered" evidence="3">
    <location>
        <begin position="146"/>
        <end position="196"/>
    </location>
</feature>
<evidence type="ECO:0000259" key="4">
    <source>
        <dbReference type="PROSITE" id="PS50222"/>
    </source>
</evidence>
<keyword evidence="6" id="KW-1185">Reference proteome</keyword>
<dbReference type="GO" id="GO:0005737">
    <property type="term" value="C:cytoplasm"/>
    <property type="evidence" value="ECO:0007669"/>
    <property type="project" value="UniProtKB-ARBA"/>
</dbReference>
<dbReference type="PANTHER" id="PTHR34894:SF5">
    <property type="entry name" value="EF-HAND DOMAIN-CONTAINING PROTEIN"/>
    <property type="match status" value="1"/>
</dbReference>
<dbReference type="InterPro" id="IPR011992">
    <property type="entry name" value="EF-hand-dom_pair"/>
</dbReference>
<dbReference type="AlphaFoldDB" id="A0A0M0J4F2"/>
<dbReference type="Proteomes" id="UP000037460">
    <property type="component" value="Unassembled WGS sequence"/>
</dbReference>
<dbReference type="EMBL" id="JWZX01003361">
    <property type="protein sequence ID" value="KOO21456.1"/>
    <property type="molecule type" value="Genomic_DNA"/>
</dbReference>
<dbReference type="InterPro" id="IPR018247">
    <property type="entry name" value="EF_Hand_1_Ca_BS"/>
</dbReference>
<feature type="compositionally biased region" description="Low complexity" evidence="3">
    <location>
        <begin position="74"/>
        <end position="85"/>
    </location>
</feature>
<feature type="region of interest" description="Disordered" evidence="3">
    <location>
        <begin position="27"/>
        <end position="92"/>
    </location>
</feature>
<keyword evidence="2" id="KW-0175">Coiled coil</keyword>
<feature type="compositionally biased region" description="Low complexity" evidence="3">
    <location>
        <begin position="164"/>
        <end position="175"/>
    </location>
</feature>
<comment type="caution">
    <text evidence="5">The sequence shown here is derived from an EMBL/GenBank/DDBJ whole genome shotgun (WGS) entry which is preliminary data.</text>
</comment>
<name>A0A0M0J4F2_9EUKA</name>
<feature type="compositionally biased region" description="Basic and acidic residues" evidence="3">
    <location>
        <begin position="554"/>
        <end position="571"/>
    </location>
</feature>